<dbReference type="Proteomes" id="UP001470230">
    <property type="component" value="Unassembled WGS sequence"/>
</dbReference>
<accession>A0ABR2KX36</accession>
<dbReference type="Gene3D" id="2.10.230.10">
    <property type="entry name" value="Heat shock protein DnaJ, cysteine-rich domain"/>
    <property type="match status" value="1"/>
</dbReference>
<keyword evidence="1" id="KW-0863">Zinc-finger</keyword>
<dbReference type="EMBL" id="JAPFFF010000003">
    <property type="protein sequence ID" value="KAK8895673.1"/>
    <property type="molecule type" value="Genomic_DNA"/>
</dbReference>
<dbReference type="InterPro" id="IPR002939">
    <property type="entry name" value="DnaJ_C"/>
</dbReference>
<dbReference type="InterPro" id="IPR008971">
    <property type="entry name" value="HSP40/DnaJ_pept-bd"/>
</dbReference>
<gene>
    <name evidence="3" type="ORF">M9Y10_024143</name>
</gene>
<dbReference type="PANTHER" id="PTHR43888">
    <property type="entry name" value="DNAJ-LIKE-2, ISOFORM A-RELATED"/>
    <property type="match status" value="1"/>
</dbReference>
<dbReference type="Pfam" id="PF00684">
    <property type="entry name" value="DnaJ_CXXCXGXG"/>
    <property type="match status" value="1"/>
</dbReference>
<feature type="domain" description="CR-type" evidence="2">
    <location>
        <begin position="32"/>
        <end position="116"/>
    </location>
</feature>
<keyword evidence="4" id="KW-1185">Reference proteome</keyword>
<dbReference type="InterPro" id="IPR036410">
    <property type="entry name" value="HSP_DnaJ_Cys-rich_dom_sf"/>
</dbReference>
<protein>
    <recommendedName>
        <fullName evidence="2">CR-type domain-containing protein</fullName>
    </recommendedName>
</protein>
<evidence type="ECO:0000313" key="4">
    <source>
        <dbReference type="Proteomes" id="UP001470230"/>
    </source>
</evidence>
<organism evidence="3 4">
    <name type="scientific">Tritrichomonas musculus</name>
    <dbReference type="NCBI Taxonomy" id="1915356"/>
    <lineage>
        <taxon>Eukaryota</taxon>
        <taxon>Metamonada</taxon>
        <taxon>Parabasalia</taxon>
        <taxon>Tritrichomonadida</taxon>
        <taxon>Tritrichomonadidae</taxon>
        <taxon>Tritrichomonas</taxon>
    </lineage>
</organism>
<dbReference type="CDD" id="cd10719">
    <property type="entry name" value="DnaJ_zf"/>
    <property type="match status" value="1"/>
</dbReference>
<dbReference type="Pfam" id="PF01556">
    <property type="entry name" value="DnaJ_C"/>
    <property type="match status" value="1"/>
</dbReference>
<dbReference type="SUPFAM" id="SSF49493">
    <property type="entry name" value="HSP40/DnaJ peptide-binding domain"/>
    <property type="match status" value="1"/>
</dbReference>
<evidence type="ECO:0000259" key="2">
    <source>
        <dbReference type="PROSITE" id="PS51188"/>
    </source>
</evidence>
<name>A0ABR2KX36_9EUKA</name>
<dbReference type="SUPFAM" id="SSF57938">
    <property type="entry name" value="DnaJ/Hsp40 cysteine-rich domain"/>
    <property type="match status" value="1"/>
</dbReference>
<dbReference type="PROSITE" id="PS51188">
    <property type="entry name" value="ZF_CR"/>
    <property type="match status" value="1"/>
</dbReference>
<evidence type="ECO:0000313" key="3">
    <source>
        <dbReference type="EMBL" id="KAK8895673.1"/>
    </source>
</evidence>
<keyword evidence="1" id="KW-0862">Zinc</keyword>
<proteinExistence type="predicted"/>
<dbReference type="Gene3D" id="2.60.260.20">
    <property type="entry name" value="Urease metallochaperone UreE, N-terminal domain"/>
    <property type="match status" value="1"/>
</dbReference>
<feature type="zinc finger region" description="CR-type" evidence="1">
    <location>
        <begin position="32"/>
        <end position="116"/>
    </location>
</feature>
<keyword evidence="1" id="KW-0479">Metal-binding</keyword>
<dbReference type="InterPro" id="IPR044713">
    <property type="entry name" value="DNJA1/2-like"/>
</dbReference>
<dbReference type="InterPro" id="IPR001305">
    <property type="entry name" value="HSP_DnaJ_Cys-rich_dom"/>
</dbReference>
<comment type="caution">
    <text evidence="3">The sequence shown here is derived from an EMBL/GenBank/DDBJ whole genome shotgun (WGS) entry which is preliminary data.</text>
</comment>
<evidence type="ECO:0000256" key="1">
    <source>
        <dbReference type="PROSITE-ProRule" id="PRU00546"/>
    </source>
</evidence>
<reference evidence="3 4" key="1">
    <citation type="submission" date="2024-04" db="EMBL/GenBank/DDBJ databases">
        <title>Tritrichomonas musculus Genome.</title>
        <authorList>
            <person name="Alves-Ferreira E."/>
            <person name="Grigg M."/>
            <person name="Lorenzi H."/>
            <person name="Galac M."/>
        </authorList>
    </citation>
    <scope>NUCLEOTIDE SEQUENCE [LARGE SCALE GENOMIC DNA]</scope>
    <source>
        <strain evidence="3 4">EAF2021</strain>
    </source>
</reference>
<sequence length="198" mass="22749">MRKFSTDYERSFNSAENIMRTINVELEDLYNGKEVTLQINRDVICSECRGNGCIRGKSPMKCPDCNGKGQRMIEQRMGFMIQRQIIPCTKCRGTGEIIGENDRCHHCLGKKVEKEKKRITVHIEPGMEDGDQIKFLGCSDEAPNADRGDVIIVLHLKKNDLFIRNHDNLLMVKKITLSEALVGFKNRRFSRAKSRYHS</sequence>